<keyword evidence="5" id="KW-1133">Transmembrane helix</keyword>
<keyword evidence="2" id="KW-0999">Mitochondrion inner membrane</keyword>
<keyword evidence="4 5" id="KW-0472">Membrane</keyword>
<proteinExistence type="predicted"/>
<dbReference type="Pfam" id="PF02238">
    <property type="entry name" value="COX7a"/>
    <property type="match status" value="1"/>
</dbReference>
<accession>A0A0D0V119</accession>
<dbReference type="AlphaFoldDB" id="A0A0D0V119"/>
<evidence type="ECO:0000256" key="4">
    <source>
        <dbReference type="ARBA" id="ARBA00023136"/>
    </source>
</evidence>
<name>A0A0D0V119_9TREE</name>
<evidence type="ECO:0000256" key="1">
    <source>
        <dbReference type="ARBA" id="ARBA00004273"/>
    </source>
</evidence>
<dbReference type="EMBL" id="KN847910">
    <property type="protein sequence ID" value="KIR38595.1"/>
    <property type="molecule type" value="Genomic_DNA"/>
</dbReference>
<keyword evidence="7" id="KW-1185">Reference proteome</keyword>
<keyword evidence="5" id="KW-0812">Transmembrane</keyword>
<feature type="transmembrane region" description="Helical" evidence="5">
    <location>
        <begin position="34"/>
        <end position="55"/>
    </location>
</feature>
<gene>
    <name evidence="6" type="ORF">I313_05709</name>
</gene>
<evidence type="ECO:0000313" key="6">
    <source>
        <dbReference type="EMBL" id="KIR38595.1"/>
    </source>
</evidence>
<evidence type="ECO:0000256" key="2">
    <source>
        <dbReference type="ARBA" id="ARBA00022792"/>
    </source>
</evidence>
<reference evidence="6 7" key="1">
    <citation type="submission" date="2015-01" db="EMBL/GenBank/DDBJ databases">
        <title>The Genome Sequence of Cryptococcus gattii Ram5.</title>
        <authorList>
            <consortium name="The Broad Institute Genomics Platform"/>
            <person name="Cuomo C."/>
            <person name="Litvintseva A."/>
            <person name="Chen Y."/>
            <person name="Heitman J."/>
            <person name="Sun S."/>
            <person name="Springer D."/>
            <person name="Dromer F."/>
            <person name="Young S."/>
            <person name="Zeng Q."/>
            <person name="Gargeya S."/>
            <person name="Abouelleil A."/>
            <person name="Alvarado L."/>
            <person name="Chapman S.B."/>
            <person name="Gainer-Dewar J."/>
            <person name="Goldberg J."/>
            <person name="Griggs A."/>
            <person name="Gujja S."/>
            <person name="Hansen M."/>
            <person name="Howarth C."/>
            <person name="Imamovic A."/>
            <person name="Larimer J."/>
            <person name="Murphy C."/>
            <person name="Naylor J."/>
            <person name="Pearson M."/>
            <person name="Priest M."/>
            <person name="Roberts A."/>
            <person name="Saif S."/>
            <person name="Shea T."/>
            <person name="Sykes S."/>
            <person name="Wortman J."/>
            <person name="Nusbaum C."/>
            <person name="Birren B."/>
        </authorList>
    </citation>
    <scope>NUCLEOTIDE SEQUENCE [LARGE SCALE GENOMIC DNA]</scope>
    <source>
        <strain evidence="6 7">Ram5</strain>
    </source>
</reference>
<keyword evidence="3" id="KW-0496">Mitochondrion</keyword>
<dbReference type="InterPro" id="IPR039297">
    <property type="entry name" value="COX7a"/>
</dbReference>
<sequence>MFGAIVNRPNNIQAKQIAYQAEKVPVYLRGNGKYYYRAYLALLGVSFVGAHFQLFQYMRGKANKIGE</sequence>
<protein>
    <submittedName>
        <fullName evidence="6">Uncharacterized protein</fullName>
    </submittedName>
</protein>
<dbReference type="GO" id="GO:0005743">
    <property type="term" value="C:mitochondrial inner membrane"/>
    <property type="evidence" value="ECO:0007669"/>
    <property type="project" value="UniProtKB-SubCell"/>
</dbReference>
<evidence type="ECO:0000256" key="5">
    <source>
        <dbReference type="SAM" id="Phobius"/>
    </source>
</evidence>
<comment type="subcellular location">
    <subcellularLocation>
        <location evidence="1">Mitochondrion inner membrane</location>
    </subcellularLocation>
</comment>
<evidence type="ECO:0000313" key="7">
    <source>
        <dbReference type="Proteomes" id="UP000053392"/>
    </source>
</evidence>
<dbReference type="OrthoDB" id="5511599at2759"/>
<dbReference type="HOGENOM" id="CLU_169147_3_0_1"/>
<dbReference type="Proteomes" id="UP000053392">
    <property type="component" value="Unassembled WGS sequence"/>
</dbReference>
<organism evidence="6 7">
    <name type="scientific">Cryptococcus deuterogattii Ram5</name>
    <dbReference type="NCBI Taxonomy" id="1296110"/>
    <lineage>
        <taxon>Eukaryota</taxon>
        <taxon>Fungi</taxon>
        <taxon>Dikarya</taxon>
        <taxon>Basidiomycota</taxon>
        <taxon>Agaricomycotina</taxon>
        <taxon>Tremellomycetes</taxon>
        <taxon>Tremellales</taxon>
        <taxon>Cryptococcaceae</taxon>
        <taxon>Cryptococcus</taxon>
        <taxon>Cryptococcus gattii species complex</taxon>
    </lineage>
</organism>
<evidence type="ECO:0000256" key="3">
    <source>
        <dbReference type="ARBA" id="ARBA00023128"/>
    </source>
</evidence>